<dbReference type="Gene3D" id="3.30.930.10">
    <property type="entry name" value="Bira Bifunctional Protein, Domain 2"/>
    <property type="match status" value="1"/>
</dbReference>
<evidence type="ECO:0000256" key="1">
    <source>
        <dbReference type="SAM" id="MobiDB-lite"/>
    </source>
</evidence>
<dbReference type="CDD" id="cd16443">
    <property type="entry name" value="LplA"/>
    <property type="match status" value="1"/>
</dbReference>
<dbReference type="OrthoDB" id="9788148at2"/>
<feature type="domain" description="BPL/LPL catalytic" evidence="2">
    <location>
        <begin position="82"/>
        <end position="274"/>
    </location>
</feature>
<dbReference type="PROSITE" id="PS51733">
    <property type="entry name" value="BPL_LPL_CATALYTIC"/>
    <property type="match status" value="1"/>
</dbReference>
<dbReference type="AlphaFoldDB" id="A0A179B323"/>
<accession>A0A179B323</accession>
<evidence type="ECO:0000313" key="3">
    <source>
        <dbReference type="EMBL" id="OAP85454.1"/>
    </source>
</evidence>
<feature type="region of interest" description="Disordered" evidence="1">
    <location>
        <begin position="1"/>
        <end position="30"/>
    </location>
</feature>
<dbReference type="RefSeq" id="WP_064232025.1">
    <property type="nucleotide sequence ID" value="NZ_LVZK01000003.1"/>
</dbReference>
<gene>
    <name evidence="3" type="ORF">A4H34_10290</name>
</gene>
<dbReference type="InterPro" id="IPR004143">
    <property type="entry name" value="BPL_LPL_catalytic"/>
</dbReference>
<evidence type="ECO:0000259" key="2">
    <source>
        <dbReference type="PROSITE" id="PS51733"/>
    </source>
</evidence>
<dbReference type="InterPro" id="IPR045864">
    <property type="entry name" value="aa-tRNA-synth_II/BPL/LPL"/>
</dbReference>
<comment type="caution">
    <text evidence="3">The sequence shown here is derived from an EMBL/GenBank/DDBJ whole genome shotgun (WGS) entry which is preliminary data.</text>
</comment>
<protein>
    <recommendedName>
        <fullName evidence="2">BPL/LPL catalytic domain-containing protein</fullName>
    </recommendedName>
</protein>
<dbReference type="Proteomes" id="UP000078368">
    <property type="component" value="Unassembled WGS sequence"/>
</dbReference>
<name>A0A179B323_9ACTO</name>
<keyword evidence="4" id="KW-1185">Reference proteome</keyword>
<dbReference type="PANTHER" id="PTHR43679:SF2">
    <property type="entry name" value="OCTANOYL-[GCVH]:PROTEIN N-OCTANOYLTRANSFERASE"/>
    <property type="match status" value="1"/>
</dbReference>
<organism evidence="3 4">
    <name type="scientific">Peptidiphaga gingivicola</name>
    <dbReference type="NCBI Taxonomy" id="2741497"/>
    <lineage>
        <taxon>Bacteria</taxon>
        <taxon>Bacillati</taxon>
        <taxon>Actinomycetota</taxon>
        <taxon>Actinomycetes</taxon>
        <taxon>Actinomycetales</taxon>
        <taxon>Actinomycetaceae</taxon>
        <taxon>Peptidiphaga</taxon>
    </lineage>
</organism>
<dbReference type="Pfam" id="PF21948">
    <property type="entry name" value="LplA-B_cat"/>
    <property type="match status" value="1"/>
</dbReference>
<evidence type="ECO:0000313" key="4">
    <source>
        <dbReference type="Proteomes" id="UP000078368"/>
    </source>
</evidence>
<dbReference type="STRING" id="1823756.A4H34_10290"/>
<dbReference type="InterPro" id="IPR050664">
    <property type="entry name" value="Octanoyltrans_LipM/LipL"/>
</dbReference>
<feature type="compositionally biased region" description="Polar residues" evidence="1">
    <location>
        <begin position="1"/>
        <end position="14"/>
    </location>
</feature>
<dbReference type="PANTHER" id="PTHR43679">
    <property type="entry name" value="OCTANOYLTRANSFERASE LIPM-RELATED"/>
    <property type="match status" value="1"/>
</dbReference>
<sequence>MERSKTATVGSIGSLSRAAEPGVGRSSKPGAYRFPEAHGVRLPEADGAAGLPSRFDLLESRPLSVALNLALDHAVAESVAGGVRPAAVRLWNWSETAAVIGSSQSLSNEIDVEAAKKRGIALARRASGGGTMYMDPARAVAYSVIVPSAALSGLSLRESYALCDSWVLRALKEMGVPAFYMPINDIATLDGKIGGAAQRRLAGGATIHHAVMSWEIETEQLLAVTRLFRPDTGARGTKSAQKKVVGIRSYVDAAREDVIDALRQSLARGRTVRRAKYRPDELIAAESLAKAKFADPAWLARIP</sequence>
<proteinExistence type="predicted"/>
<reference evidence="3 4" key="1">
    <citation type="submission" date="2016-04" db="EMBL/GenBank/DDBJ databases">
        <title>Peptidophaga gingivicola gen. nov., sp. nov., isolated from human subgingival plaque.</title>
        <authorList>
            <person name="Beall C.J."/>
            <person name="Mokrzan E.M."/>
            <person name="Griffen A.L."/>
            <person name="Leys E.J."/>
        </authorList>
    </citation>
    <scope>NUCLEOTIDE SEQUENCE [LARGE SCALE GENOMIC DNA]</scope>
    <source>
        <strain evidence="3 4">BA112</strain>
    </source>
</reference>
<dbReference type="SUPFAM" id="SSF55681">
    <property type="entry name" value="Class II aaRS and biotin synthetases"/>
    <property type="match status" value="1"/>
</dbReference>
<dbReference type="EMBL" id="LVZK01000003">
    <property type="protein sequence ID" value="OAP85454.1"/>
    <property type="molecule type" value="Genomic_DNA"/>
</dbReference>